<dbReference type="InterPro" id="IPR006140">
    <property type="entry name" value="D-isomer_DH_NAD-bd"/>
</dbReference>
<dbReference type="EMBL" id="DTHJ01000088">
    <property type="protein sequence ID" value="HHS62842.1"/>
    <property type="molecule type" value="Genomic_DNA"/>
</dbReference>
<dbReference type="PANTHER" id="PTHR10996">
    <property type="entry name" value="2-HYDROXYACID DEHYDROGENASE-RELATED"/>
    <property type="match status" value="1"/>
</dbReference>
<dbReference type="InterPro" id="IPR050223">
    <property type="entry name" value="D-isomer_2-hydroxyacid_DH"/>
</dbReference>
<evidence type="ECO:0000259" key="4">
    <source>
        <dbReference type="Pfam" id="PF00389"/>
    </source>
</evidence>
<evidence type="ECO:0000256" key="2">
    <source>
        <dbReference type="ARBA" id="ARBA00023002"/>
    </source>
</evidence>
<protein>
    <submittedName>
        <fullName evidence="6">D-glycerate dehydrogenase</fullName>
    </submittedName>
</protein>
<feature type="domain" description="D-isomer specific 2-hydroxyacid dehydrogenase NAD-binding" evidence="5">
    <location>
        <begin position="111"/>
        <end position="289"/>
    </location>
</feature>
<dbReference type="GO" id="GO:0030267">
    <property type="term" value="F:glyoxylate reductase (NADPH) activity"/>
    <property type="evidence" value="ECO:0007669"/>
    <property type="project" value="TreeGrafter"/>
</dbReference>
<dbReference type="PROSITE" id="PS00671">
    <property type="entry name" value="D_2_HYDROXYACID_DH_3"/>
    <property type="match status" value="1"/>
</dbReference>
<dbReference type="PANTHER" id="PTHR10996:SF283">
    <property type="entry name" value="GLYOXYLATE_HYDROXYPYRUVATE REDUCTASE B"/>
    <property type="match status" value="1"/>
</dbReference>
<dbReference type="SUPFAM" id="SSF51735">
    <property type="entry name" value="NAD(P)-binding Rossmann-fold domains"/>
    <property type="match status" value="1"/>
</dbReference>
<feature type="domain" description="D-isomer specific 2-hydroxyacid dehydrogenase catalytic" evidence="4">
    <location>
        <begin position="7"/>
        <end position="322"/>
    </location>
</feature>
<organism evidence="6">
    <name type="scientific">candidate division WOR-3 bacterium</name>
    <dbReference type="NCBI Taxonomy" id="2052148"/>
    <lineage>
        <taxon>Bacteria</taxon>
        <taxon>Bacteria division WOR-3</taxon>
    </lineage>
</organism>
<dbReference type="GO" id="GO:0005829">
    <property type="term" value="C:cytosol"/>
    <property type="evidence" value="ECO:0007669"/>
    <property type="project" value="TreeGrafter"/>
</dbReference>
<reference evidence="6" key="1">
    <citation type="journal article" date="2020" name="mSystems">
        <title>Genome- and Community-Level Interaction Insights into Carbon Utilization and Element Cycling Functions of Hydrothermarchaeota in Hydrothermal Sediment.</title>
        <authorList>
            <person name="Zhou Z."/>
            <person name="Liu Y."/>
            <person name="Xu W."/>
            <person name="Pan J."/>
            <person name="Luo Z.H."/>
            <person name="Li M."/>
        </authorList>
    </citation>
    <scope>NUCLEOTIDE SEQUENCE [LARGE SCALE GENOMIC DNA]</scope>
    <source>
        <strain evidence="6">SpSt-783</strain>
    </source>
</reference>
<dbReference type="InterPro" id="IPR029753">
    <property type="entry name" value="D-isomer_DH_CS"/>
</dbReference>
<dbReference type="PROSITE" id="PS00670">
    <property type="entry name" value="D_2_HYDROXYACID_DH_2"/>
    <property type="match status" value="1"/>
</dbReference>
<dbReference type="Gene3D" id="3.40.50.720">
    <property type="entry name" value="NAD(P)-binding Rossmann-like Domain"/>
    <property type="match status" value="2"/>
</dbReference>
<comment type="similarity">
    <text evidence="1 3">Belongs to the D-isomer specific 2-hydroxyacid dehydrogenase family.</text>
</comment>
<dbReference type="AlphaFoldDB" id="A0A7C6EI62"/>
<dbReference type="Pfam" id="PF02826">
    <property type="entry name" value="2-Hacid_dh_C"/>
    <property type="match status" value="1"/>
</dbReference>
<proteinExistence type="inferred from homology"/>
<sequence length="330" mass="37343">MNTGKKIYITRKLPQPALDLLKSYFILEVYDKDRPIEKKELKKVLYDKTGLIPLLTDNIDKEVLNSAPGLKIISNYAAGYNNIDVAEATKRGIMVTNTPDVLTETTADLTFGMIIGIARRIPEAERFLRKGRFKGWAPMLFLGYDVHQKTIGIIGMGRIGRAVARRAIGFGMKILYYDKIRLSMKQEKIYSLHYKSIDYILKNANFITIHTPLTKETYHLLSDREFSLMKKTAFIINTARGPVIDEKALIRALKNRKIAGCALDVFENEPAVSKELLKMENVLLLPHIGSATYETRTNMALMCAENLITALIKNKIPPNLVNPEVIKAKK</sequence>
<dbReference type="InterPro" id="IPR036291">
    <property type="entry name" value="NAD(P)-bd_dom_sf"/>
</dbReference>
<dbReference type="GO" id="GO:0016618">
    <property type="term" value="F:hydroxypyruvate reductase [NAD(P)H] activity"/>
    <property type="evidence" value="ECO:0007669"/>
    <property type="project" value="TreeGrafter"/>
</dbReference>
<dbReference type="InterPro" id="IPR006139">
    <property type="entry name" value="D-isomer_2_OHA_DH_cat_dom"/>
</dbReference>
<evidence type="ECO:0000313" key="6">
    <source>
        <dbReference type="EMBL" id="HHS62842.1"/>
    </source>
</evidence>
<dbReference type="GO" id="GO:0051287">
    <property type="term" value="F:NAD binding"/>
    <property type="evidence" value="ECO:0007669"/>
    <property type="project" value="InterPro"/>
</dbReference>
<evidence type="ECO:0000256" key="3">
    <source>
        <dbReference type="RuleBase" id="RU003719"/>
    </source>
</evidence>
<dbReference type="PROSITE" id="PS00065">
    <property type="entry name" value="D_2_HYDROXYACID_DH_1"/>
    <property type="match status" value="1"/>
</dbReference>
<keyword evidence="2 3" id="KW-0560">Oxidoreductase</keyword>
<gene>
    <name evidence="6" type="ORF">ENV70_04410</name>
</gene>
<dbReference type="SUPFAM" id="SSF52283">
    <property type="entry name" value="Formate/glycerate dehydrogenase catalytic domain-like"/>
    <property type="match status" value="1"/>
</dbReference>
<dbReference type="Pfam" id="PF00389">
    <property type="entry name" value="2-Hacid_dh"/>
    <property type="match status" value="1"/>
</dbReference>
<comment type="caution">
    <text evidence="6">The sequence shown here is derived from an EMBL/GenBank/DDBJ whole genome shotgun (WGS) entry which is preliminary data.</text>
</comment>
<dbReference type="FunFam" id="3.40.50.720:FF:000462">
    <property type="entry name" value="Glyoxylate reductase (NADP+)"/>
    <property type="match status" value="1"/>
</dbReference>
<dbReference type="CDD" id="cd05301">
    <property type="entry name" value="GDH"/>
    <property type="match status" value="1"/>
</dbReference>
<dbReference type="InterPro" id="IPR029752">
    <property type="entry name" value="D-isomer_DH_CS1"/>
</dbReference>
<accession>A0A7C6EI62</accession>
<evidence type="ECO:0000259" key="5">
    <source>
        <dbReference type="Pfam" id="PF02826"/>
    </source>
</evidence>
<name>A0A7C6EI62_UNCW3</name>
<evidence type="ECO:0000256" key="1">
    <source>
        <dbReference type="ARBA" id="ARBA00005854"/>
    </source>
</evidence>